<organism evidence="1 2">
    <name type="scientific">Paenibacillus odorifer</name>
    <dbReference type="NCBI Taxonomy" id="189426"/>
    <lineage>
        <taxon>Bacteria</taxon>
        <taxon>Bacillati</taxon>
        <taxon>Bacillota</taxon>
        <taxon>Bacilli</taxon>
        <taxon>Bacillales</taxon>
        <taxon>Paenibacillaceae</taxon>
        <taxon>Paenibacillus</taxon>
    </lineage>
</organism>
<comment type="caution">
    <text evidence="1">The sequence shown here is derived from an EMBL/GenBank/DDBJ whole genome shotgun (WGS) entry which is preliminary data.</text>
</comment>
<dbReference type="Proteomes" id="UP000187323">
    <property type="component" value="Unassembled WGS sequence"/>
</dbReference>
<reference evidence="1 2" key="1">
    <citation type="submission" date="2016-10" db="EMBL/GenBank/DDBJ databases">
        <title>Paenibacillus species isolates.</title>
        <authorList>
            <person name="Beno S.M."/>
        </authorList>
    </citation>
    <scope>NUCLEOTIDE SEQUENCE [LARGE SCALE GENOMIC DNA]</scope>
    <source>
        <strain evidence="1 2">FSL H7-0918</strain>
    </source>
</reference>
<dbReference type="AlphaFoldDB" id="A0AB36JIW1"/>
<name>A0AB36JIW1_9BACL</name>
<proteinExistence type="predicted"/>
<evidence type="ECO:0000313" key="2">
    <source>
        <dbReference type="Proteomes" id="UP000187323"/>
    </source>
</evidence>
<evidence type="ECO:0008006" key="3">
    <source>
        <dbReference type="Google" id="ProtNLM"/>
    </source>
</evidence>
<dbReference type="EMBL" id="MPTO01000006">
    <property type="protein sequence ID" value="OME22077.1"/>
    <property type="molecule type" value="Genomic_DNA"/>
</dbReference>
<gene>
    <name evidence="1" type="ORF">BSK47_07830</name>
</gene>
<evidence type="ECO:0000313" key="1">
    <source>
        <dbReference type="EMBL" id="OME22077.1"/>
    </source>
</evidence>
<sequence>MATSDLIALCAIEILIRWVTFDLIALCAVKTREIGKKTVFFLNSTAQNTVKPFFQLQTESLIVLSAIKKLHTAYQGAAPYGSRSLVCLSNRYYEAYRSFQR</sequence>
<accession>A0AB36JIW1</accession>
<dbReference type="RefSeq" id="WP_076134169.1">
    <property type="nucleotide sequence ID" value="NZ_MPTO01000006.1"/>
</dbReference>
<protein>
    <recommendedName>
        <fullName evidence="3">Secreted protein</fullName>
    </recommendedName>
</protein>